<evidence type="ECO:0000313" key="4">
    <source>
        <dbReference type="Proteomes" id="UP001230188"/>
    </source>
</evidence>
<sequence length="444" mass="49874">MILLLLPLVVGAAADEAKKIFVYTLPAELSLRPEHHGSAQQYSVGSVLYERVLVDSRRTDDPKAATLFFVPMDLQRYKVESFGLAAPKNHEHVCNRVAEVRAIVEPQRQQIEMFKTRSFINQTLGLRKNASLPPHFANSKTMIQGRRRLSELENVGSSLLTLKMARKRRRLLRTFAALDHVAPVARVASSLMHEWGKSCRTTYEWLRKNVQWLTIEAPYRVEFASREAHLDVTESRTVATSVLGLRSHHTVPYPAGVRLRSLGDLESLRQFQRDSNRQFLVVQVIGSHNRAGSTLRETLKLECERMGSDICGEDWQAARRELRDSAAFVVRQHHSPHLALYASGVFCIQPFGTTPTRNAVYQCLLAGGIPVLFEPFLIEALAPLFDAVDADHGRLDPPAETAARYNWAIVVPARRADEDPRGAVYEKLAAVSDDKIATLTPTLE</sequence>
<keyword evidence="4" id="KW-1185">Reference proteome</keyword>
<dbReference type="InterPro" id="IPR004263">
    <property type="entry name" value="Exostosin"/>
</dbReference>
<dbReference type="AlphaFoldDB" id="A0AAD7XNF2"/>
<dbReference type="PANTHER" id="PTHR11062:SF117">
    <property type="entry name" value="XYLOGLUCAN-SPECIFIC GALACTURONOSYLTRANSFERASE 1"/>
    <property type="match status" value="1"/>
</dbReference>
<dbReference type="InterPro" id="IPR040911">
    <property type="entry name" value="Exostosin_GT47"/>
</dbReference>
<dbReference type="EMBL" id="JAQMWT010000314">
    <property type="protein sequence ID" value="KAJ8605590.1"/>
    <property type="molecule type" value="Genomic_DNA"/>
</dbReference>
<name>A0AAD7XNF2_9STRA</name>
<comment type="similarity">
    <text evidence="1">Belongs to the glycosyltransferase 47 family.</text>
</comment>
<evidence type="ECO:0000313" key="3">
    <source>
        <dbReference type="EMBL" id="KAJ8605590.1"/>
    </source>
</evidence>
<comment type="caution">
    <text evidence="3">The sequence shown here is derived from an EMBL/GenBank/DDBJ whole genome shotgun (WGS) entry which is preliminary data.</text>
</comment>
<dbReference type="GO" id="GO:0016757">
    <property type="term" value="F:glycosyltransferase activity"/>
    <property type="evidence" value="ECO:0007669"/>
    <property type="project" value="InterPro"/>
</dbReference>
<protein>
    <recommendedName>
        <fullName evidence="2">Exostosin GT47 domain-containing protein</fullName>
    </recommendedName>
</protein>
<organism evidence="3 4">
    <name type="scientific">Chrysophaeum taylorii</name>
    <dbReference type="NCBI Taxonomy" id="2483200"/>
    <lineage>
        <taxon>Eukaryota</taxon>
        <taxon>Sar</taxon>
        <taxon>Stramenopiles</taxon>
        <taxon>Ochrophyta</taxon>
        <taxon>Pelagophyceae</taxon>
        <taxon>Pelagomonadales</taxon>
        <taxon>Pelagomonadaceae</taxon>
        <taxon>Chrysophaeum</taxon>
    </lineage>
</organism>
<feature type="domain" description="Exostosin GT47" evidence="2">
    <location>
        <begin position="238"/>
        <end position="418"/>
    </location>
</feature>
<proteinExistence type="inferred from homology"/>
<reference evidence="3" key="1">
    <citation type="submission" date="2023-01" db="EMBL/GenBank/DDBJ databases">
        <title>Metagenome sequencing of chrysophaentin producing Chrysophaeum taylorii.</title>
        <authorList>
            <person name="Davison J."/>
            <person name="Bewley C."/>
        </authorList>
    </citation>
    <scope>NUCLEOTIDE SEQUENCE</scope>
    <source>
        <strain evidence="3">NIES-1699</strain>
    </source>
</reference>
<dbReference type="Pfam" id="PF03016">
    <property type="entry name" value="Exostosin_GT47"/>
    <property type="match status" value="1"/>
</dbReference>
<dbReference type="PANTHER" id="PTHR11062">
    <property type="entry name" value="EXOSTOSIN HEPARAN SULFATE GLYCOSYLTRANSFERASE -RELATED"/>
    <property type="match status" value="1"/>
</dbReference>
<evidence type="ECO:0000259" key="2">
    <source>
        <dbReference type="Pfam" id="PF03016"/>
    </source>
</evidence>
<gene>
    <name evidence="3" type="ORF">CTAYLR_000023</name>
</gene>
<dbReference type="Proteomes" id="UP001230188">
    <property type="component" value="Unassembled WGS sequence"/>
</dbReference>
<accession>A0AAD7XNF2</accession>
<evidence type="ECO:0000256" key="1">
    <source>
        <dbReference type="ARBA" id="ARBA00010271"/>
    </source>
</evidence>